<evidence type="ECO:0000313" key="1">
    <source>
        <dbReference type="EMBL" id="KAF1941263.1"/>
    </source>
</evidence>
<organism evidence="1 2">
    <name type="scientific">Clathrospora elynae</name>
    <dbReference type="NCBI Taxonomy" id="706981"/>
    <lineage>
        <taxon>Eukaryota</taxon>
        <taxon>Fungi</taxon>
        <taxon>Dikarya</taxon>
        <taxon>Ascomycota</taxon>
        <taxon>Pezizomycotina</taxon>
        <taxon>Dothideomycetes</taxon>
        <taxon>Pleosporomycetidae</taxon>
        <taxon>Pleosporales</taxon>
        <taxon>Diademaceae</taxon>
        <taxon>Clathrospora</taxon>
    </lineage>
</organism>
<gene>
    <name evidence="1" type="ORF">EJ02DRAFT_512558</name>
</gene>
<dbReference type="AlphaFoldDB" id="A0A6A5SMA1"/>
<keyword evidence="2" id="KW-1185">Reference proteome</keyword>
<protein>
    <submittedName>
        <fullName evidence="1">Uncharacterized protein</fullName>
    </submittedName>
</protein>
<proteinExistence type="predicted"/>
<accession>A0A6A5SMA1</accession>
<evidence type="ECO:0000313" key="2">
    <source>
        <dbReference type="Proteomes" id="UP000800038"/>
    </source>
</evidence>
<dbReference type="Proteomes" id="UP000800038">
    <property type="component" value="Unassembled WGS sequence"/>
</dbReference>
<feature type="non-terminal residue" evidence="1">
    <location>
        <position position="1"/>
    </location>
</feature>
<reference evidence="1" key="1">
    <citation type="journal article" date="2020" name="Stud. Mycol.">
        <title>101 Dothideomycetes genomes: a test case for predicting lifestyles and emergence of pathogens.</title>
        <authorList>
            <person name="Haridas S."/>
            <person name="Albert R."/>
            <person name="Binder M."/>
            <person name="Bloem J."/>
            <person name="Labutti K."/>
            <person name="Salamov A."/>
            <person name="Andreopoulos B."/>
            <person name="Baker S."/>
            <person name="Barry K."/>
            <person name="Bills G."/>
            <person name="Bluhm B."/>
            <person name="Cannon C."/>
            <person name="Castanera R."/>
            <person name="Culley D."/>
            <person name="Daum C."/>
            <person name="Ezra D."/>
            <person name="Gonzalez J."/>
            <person name="Henrissat B."/>
            <person name="Kuo A."/>
            <person name="Liang C."/>
            <person name="Lipzen A."/>
            <person name="Lutzoni F."/>
            <person name="Magnuson J."/>
            <person name="Mondo S."/>
            <person name="Nolan M."/>
            <person name="Ohm R."/>
            <person name="Pangilinan J."/>
            <person name="Park H.-J."/>
            <person name="Ramirez L."/>
            <person name="Alfaro M."/>
            <person name="Sun H."/>
            <person name="Tritt A."/>
            <person name="Yoshinaga Y."/>
            <person name="Zwiers L.-H."/>
            <person name="Turgeon B."/>
            <person name="Goodwin S."/>
            <person name="Spatafora J."/>
            <person name="Crous P."/>
            <person name="Grigoriev I."/>
        </authorList>
    </citation>
    <scope>NUCLEOTIDE SEQUENCE</scope>
    <source>
        <strain evidence="1">CBS 161.51</strain>
    </source>
</reference>
<dbReference type="EMBL" id="ML976050">
    <property type="protein sequence ID" value="KAF1941263.1"/>
    <property type="molecule type" value="Genomic_DNA"/>
</dbReference>
<name>A0A6A5SMA1_9PLEO</name>
<sequence>ALWDGYAEAAINDDVDLAALIRSYPEDEQLDAVYRTLINNAQLTTAFTDLHSLIATSSA</sequence>